<name>R6TH16_9BACT</name>
<evidence type="ECO:0000256" key="4">
    <source>
        <dbReference type="ARBA" id="ARBA00023136"/>
    </source>
</evidence>
<dbReference type="InterPro" id="IPR051784">
    <property type="entry name" value="Nod_factor_ABC_transporter"/>
</dbReference>
<sequence length="297" mass="31399">MKELFALVKRNCKLFFRDKGMFFTSLITPVILLVLYSTFLAKVYRNSFVSALPEGVTVSDALINGTVGGQLVSSLLAVSCVTVAFCSNLLTVQDRVSGARNDLDMTPVKSGTLALGYFVSSAVSTLIICFVAAAAGLVYIAATGWYMSAGDVLFLLLDVFLLSLFGTALSSVVNCGLKTNGQASAVGTVVSSGYGFICGAYMPISQFAPGLQKIISLLPGTYGTSLLRNHAMAGVYREMEAQGFPAEVVSGIRDSVDCNIYFSGKGVSVPAMYLVLVGATVLIIAAYVVICRVKRKS</sequence>
<dbReference type="PANTHER" id="PTHR43229">
    <property type="entry name" value="NODULATION PROTEIN J"/>
    <property type="match status" value="1"/>
</dbReference>
<feature type="transmembrane region" description="Helical" evidence="5">
    <location>
        <begin position="271"/>
        <end position="290"/>
    </location>
</feature>
<keyword evidence="2 5" id="KW-0812">Transmembrane</keyword>
<keyword evidence="3 5" id="KW-1133">Transmembrane helix</keyword>
<gene>
    <name evidence="7" type="ORF">BN580_01075</name>
</gene>
<feature type="transmembrane region" description="Helical" evidence="5">
    <location>
        <begin position="152"/>
        <end position="173"/>
    </location>
</feature>
<dbReference type="EMBL" id="CBFW010000122">
    <property type="protein sequence ID" value="CDC72733.1"/>
    <property type="molecule type" value="Genomic_DNA"/>
</dbReference>
<dbReference type="Pfam" id="PF01061">
    <property type="entry name" value="ABC2_membrane"/>
    <property type="match status" value="1"/>
</dbReference>
<feature type="transmembrane region" description="Helical" evidence="5">
    <location>
        <begin position="71"/>
        <end position="92"/>
    </location>
</feature>
<evidence type="ECO:0000256" key="1">
    <source>
        <dbReference type="ARBA" id="ARBA00004141"/>
    </source>
</evidence>
<dbReference type="PANTHER" id="PTHR43229:SF2">
    <property type="entry name" value="NODULATION PROTEIN J"/>
    <property type="match status" value="1"/>
</dbReference>
<keyword evidence="4 5" id="KW-0472">Membrane</keyword>
<comment type="caution">
    <text evidence="7">The sequence shown here is derived from an EMBL/GenBank/DDBJ whole genome shotgun (WGS) entry which is preliminary data.</text>
</comment>
<dbReference type="InterPro" id="IPR013525">
    <property type="entry name" value="ABC2_TM"/>
</dbReference>
<protein>
    <submittedName>
        <fullName evidence="7">ABC-2 type transporter</fullName>
    </submittedName>
</protein>
<evidence type="ECO:0000313" key="8">
    <source>
        <dbReference type="Proteomes" id="UP000017938"/>
    </source>
</evidence>
<dbReference type="GO" id="GO:0016020">
    <property type="term" value="C:membrane"/>
    <property type="evidence" value="ECO:0007669"/>
    <property type="project" value="UniProtKB-SubCell"/>
</dbReference>
<evidence type="ECO:0000256" key="3">
    <source>
        <dbReference type="ARBA" id="ARBA00022989"/>
    </source>
</evidence>
<organism evidence="7 8">
    <name type="scientific">Candidatus Colimorpha enterica</name>
    <dbReference type="NCBI Taxonomy" id="3083063"/>
    <lineage>
        <taxon>Bacteria</taxon>
        <taxon>Pseudomonadati</taxon>
        <taxon>Bacteroidota</taxon>
        <taxon>Bacteroidia</taxon>
        <taxon>Bacteroidales</taxon>
        <taxon>Candidatus Colimorpha</taxon>
    </lineage>
</organism>
<feature type="transmembrane region" description="Helical" evidence="5">
    <location>
        <begin position="21"/>
        <end position="41"/>
    </location>
</feature>
<dbReference type="Proteomes" id="UP000017938">
    <property type="component" value="Unassembled WGS sequence"/>
</dbReference>
<feature type="domain" description="ABC-2 type transporter transmembrane" evidence="6">
    <location>
        <begin position="3"/>
        <end position="228"/>
    </location>
</feature>
<feature type="transmembrane region" description="Helical" evidence="5">
    <location>
        <begin position="185"/>
        <end position="204"/>
    </location>
</feature>
<evidence type="ECO:0000259" key="6">
    <source>
        <dbReference type="Pfam" id="PF01061"/>
    </source>
</evidence>
<evidence type="ECO:0000256" key="2">
    <source>
        <dbReference type="ARBA" id="ARBA00022692"/>
    </source>
</evidence>
<dbReference type="AlphaFoldDB" id="R6TH16"/>
<evidence type="ECO:0000256" key="5">
    <source>
        <dbReference type="SAM" id="Phobius"/>
    </source>
</evidence>
<dbReference type="STRING" id="1263015.BN580_01075"/>
<accession>R6TH16</accession>
<comment type="subcellular location">
    <subcellularLocation>
        <location evidence="1">Membrane</location>
        <topology evidence="1">Multi-pass membrane protein</topology>
    </subcellularLocation>
</comment>
<evidence type="ECO:0000313" key="7">
    <source>
        <dbReference type="EMBL" id="CDC72733.1"/>
    </source>
</evidence>
<dbReference type="GO" id="GO:0140359">
    <property type="term" value="F:ABC-type transporter activity"/>
    <property type="evidence" value="ECO:0007669"/>
    <property type="project" value="InterPro"/>
</dbReference>
<reference evidence="7" key="1">
    <citation type="submission" date="2012-11" db="EMBL/GenBank/DDBJ databases">
        <title>Dependencies among metagenomic species, viruses, plasmids and units of genetic variation.</title>
        <authorList>
            <person name="Nielsen H.B."/>
            <person name="Almeida M."/>
            <person name="Juncker A.S."/>
            <person name="Rasmussen S."/>
            <person name="Li J."/>
            <person name="Sunagawa S."/>
            <person name="Plichta D."/>
            <person name="Gautier L."/>
            <person name="Le Chatelier E."/>
            <person name="Peletier E."/>
            <person name="Bonde I."/>
            <person name="Nielsen T."/>
            <person name="Manichanh C."/>
            <person name="Arumugam M."/>
            <person name="Batto J."/>
            <person name="Santos M.B.Q.D."/>
            <person name="Blom N."/>
            <person name="Borruel N."/>
            <person name="Burgdorf K.S."/>
            <person name="Boumezbeur F."/>
            <person name="Casellas F."/>
            <person name="Dore J."/>
            <person name="Guarner F."/>
            <person name="Hansen T."/>
            <person name="Hildebrand F."/>
            <person name="Kaas R.S."/>
            <person name="Kennedy S."/>
            <person name="Kristiansen K."/>
            <person name="Kultima J.R."/>
            <person name="Leonard P."/>
            <person name="Levenez F."/>
            <person name="Lund O."/>
            <person name="Moumen B."/>
            <person name="Le Paslier D."/>
            <person name="Pons N."/>
            <person name="Pedersen O."/>
            <person name="Prifti E."/>
            <person name="Qin J."/>
            <person name="Raes J."/>
            <person name="Tap J."/>
            <person name="Tims S."/>
            <person name="Ussery D.W."/>
            <person name="Yamada T."/>
            <person name="MetaHit consortium"/>
            <person name="Renault P."/>
            <person name="Sicheritz-Ponten T."/>
            <person name="Bork P."/>
            <person name="Wang J."/>
            <person name="Brunak S."/>
            <person name="Ehrlich S.D."/>
        </authorList>
    </citation>
    <scope>NUCLEOTIDE SEQUENCE [LARGE SCALE GENOMIC DNA]</scope>
</reference>
<proteinExistence type="predicted"/>
<feature type="transmembrane region" description="Helical" evidence="5">
    <location>
        <begin position="113"/>
        <end position="140"/>
    </location>
</feature>